<feature type="compositionally biased region" description="Basic residues" evidence="1">
    <location>
        <begin position="108"/>
        <end position="117"/>
    </location>
</feature>
<dbReference type="AlphaFoldDB" id="A0AAE0WK44"/>
<keyword evidence="3" id="KW-1185">Reference proteome</keyword>
<evidence type="ECO:0000256" key="1">
    <source>
        <dbReference type="SAM" id="MobiDB-lite"/>
    </source>
</evidence>
<dbReference type="EMBL" id="JAUTXT010000027">
    <property type="protein sequence ID" value="KAK3673179.1"/>
    <property type="molecule type" value="Genomic_DNA"/>
</dbReference>
<evidence type="ECO:0000313" key="3">
    <source>
        <dbReference type="Proteomes" id="UP001274830"/>
    </source>
</evidence>
<name>A0AAE0WK44_9PEZI</name>
<feature type="compositionally biased region" description="Acidic residues" evidence="1">
    <location>
        <begin position="80"/>
        <end position="101"/>
    </location>
</feature>
<feature type="region of interest" description="Disordered" evidence="1">
    <location>
        <begin position="1"/>
        <end position="135"/>
    </location>
</feature>
<evidence type="ECO:0000313" key="2">
    <source>
        <dbReference type="EMBL" id="KAK3673179.1"/>
    </source>
</evidence>
<reference evidence="2" key="1">
    <citation type="submission" date="2023-07" db="EMBL/GenBank/DDBJ databases">
        <title>Black Yeasts Isolated from many extreme environments.</title>
        <authorList>
            <person name="Coleine C."/>
            <person name="Stajich J.E."/>
            <person name="Selbmann L."/>
        </authorList>
    </citation>
    <scope>NUCLEOTIDE SEQUENCE</scope>
    <source>
        <strain evidence="2">CCFEE 5485</strain>
    </source>
</reference>
<dbReference type="InterPro" id="IPR012808">
    <property type="entry name" value="CHP02453"/>
</dbReference>
<protein>
    <submittedName>
        <fullName evidence="2">Uncharacterized protein</fullName>
    </submittedName>
</protein>
<organism evidence="2 3">
    <name type="scientific">Recurvomyces mirabilis</name>
    <dbReference type="NCBI Taxonomy" id="574656"/>
    <lineage>
        <taxon>Eukaryota</taxon>
        <taxon>Fungi</taxon>
        <taxon>Dikarya</taxon>
        <taxon>Ascomycota</taxon>
        <taxon>Pezizomycotina</taxon>
        <taxon>Dothideomycetes</taxon>
        <taxon>Dothideomycetidae</taxon>
        <taxon>Mycosphaerellales</taxon>
        <taxon>Teratosphaeriaceae</taxon>
        <taxon>Recurvomyces</taxon>
    </lineage>
</organism>
<comment type="caution">
    <text evidence="2">The sequence shown here is derived from an EMBL/GenBank/DDBJ whole genome shotgun (WGS) entry which is preliminary data.</text>
</comment>
<feature type="compositionally biased region" description="Acidic residues" evidence="1">
    <location>
        <begin position="62"/>
        <end position="72"/>
    </location>
</feature>
<feature type="compositionally biased region" description="Basic and acidic residues" evidence="1">
    <location>
        <begin position="1"/>
        <end position="10"/>
    </location>
</feature>
<accession>A0AAE0WK44</accession>
<sequence length="229" mass="25466">MARKSERLSESTKSTPAHKRAASATAIPSAEVKRPKTAKSTPMESQYFADDNPNKKITGDIGDQDDDDESSVEEPVSASDFDEDENRPESSDPEEDDDYDSEKEQSSKRKSVSRKGAKSSPVIRTKVSAVSKAGEKTGLAPGTQLIIKKPKARPAGKTHYVDEKLHPNTFLFLQDLKANNNRSWLKMNDLEFRQAEKDWHSFVEALTSRLSEIDDTVPELPVKDVVCNN</sequence>
<dbReference type="Proteomes" id="UP001274830">
    <property type="component" value="Unassembled WGS sequence"/>
</dbReference>
<gene>
    <name evidence="2" type="ORF">LTR78_007019</name>
</gene>
<dbReference type="PANTHER" id="PTHR36452">
    <property type="entry name" value="CHROMOSOME 12, WHOLE GENOME SHOTGUN SEQUENCE"/>
    <property type="match status" value="1"/>
</dbReference>
<proteinExistence type="predicted"/>
<dbReference type="Pfam" id="PF09365">
    <property type="entry name" value="DUF2461"/>
    <property type="match status" value="1"/>
</dbReference>
<dbReference type="PANTHER" id="PTHR36452:SF1">
    <property type="entry name" value="DUF2461 DOMAIN-CONTAINING PROTEIN"/>
    <property type="match status" value="1"/>
</dbReference>